<dbReference type="AlphaFoldDB" id="A0A9N9HBA3"/>
<keyword evidence="3" id="KW-1185">Reference proteome</keyword>
<feature type="non-terminal residue" evidence="2">
    <location>
        <position position="155"/>
    </location>
</feature>
<dbReference type="InterPro" id="IPR011009">
    <property type="entry name" value="Kinase-like_dom_sf"/>
</dbReference>
<dbReference type="Proteomes" id="UP000789396">
    <property type="component" value="Unassembled WGS sequence"/>
</dbReference>
<evidence type="ECO:0000313" key="2">
    <source>
        <dbReference type="EMBL" id="CAG8660928.1"/>
    </source>
</evidence>
<dbReference type="InterPro" id="IPR000719">
    <property type="entry name" value="Prot_kinase_dom"/>
</dbReference>
<protein>
    <submittedName>
        <fullName evidence="2">18890_t:CDS:1</fullName>
    </submittedName>
</protein>
<dbReference type="PANTHER" id="PTHR45756:SF1">
    <property type="entry name" value="PROTEIN KINASE DOMAIN CONTAINING PROTEIN"/>
    <property type="match status" value="1"/>
</dbReference>
<dbReference type="EMBL" id="CAJVPZ010014813">
    <property type="protein sequence ID" value="CAG8660928.1"/>
    <property type="molecule type" value="Genomic_DNA"/>
</dbReference>
<dbReference type="OrthoDB" id="2353542at2759"/>
<dbReference type="SUPFAM" id="SSF56112">
    <property type="entry name" value="Protein kinase-like (PK-like)"/>
    <property type="match status" value="1"/>
</dbReference>
<dbReference type="InterPro" id="IPR053215">
    <property type="entry name" value="TKL_Ser/Thr_kinase"/>
</dbReference>
<dbReference type="Gene3D" id="1.10.510.10">
    <property type="entry name" value="Transferase(Phosphotransferase) domain 1"/>
    <property type="match status" value="1"/>
</dbReference>
<organism evidence="2 3">
    <name type="scientific">Racocetra fulgida</name>
    <dbReference type="NCBI Taxonomy" id="60492"/>
    <lineage>
        <taxon>Eukaryota</taxon>
        <taxon>Fungi</taxon>
        <taxon>Fungi incertae sedis</taxon>
        <taxon>Mucoromycota</taxon>
        <taxon>Glomeromycotina</taxon>
        <taxon>Glomeromycetes</taxon>
        <taxon>Diversisporales</taxon>
        <taxon>Gigasporaceae</taxon>
        <taxon>Racocetra</taxon>
    </lineage>
</organism>
<proteinExistence type="predicted"/>
<dbReference type="Pfam" id="PF07714">
    <property type="entry name" value="PK_Tyr_Ser-Thr"/>
    <property type="match status" value="1"/>
</dbReference>
<dbReference type="PANTHER" id="PTHR45756">
    <property type="entry name" value="PALMITOYLTRANSFERASE"/>
    <property type="match status" value="1"/>
</dbReference>
<gene>
    <name evidence="2" type="ORF">RFULGI_LOCUS8844</name>
</gene>
<sequence>MYKNGGWALADLGFTGPSDKESNAVYGNLAYMAPEVLLRGEYTPAVDIYSAGMLMYQCCSGVPPFYDLDHDSNLMLYICDGIRPTIPEMVPQFYKDIMKQCWDSDPQKRPKSEELYNLFEGRLKESPETINELKTPVFKDFVTADPLENFNNITL</sequence>
<feature type="non-terminal residue" evidence="2">
    <location>
        <position position="1"/>
    </location>
</feature>
<reference evidence="2" key="1">
    <citation type="submission" date="2021-06" db="EMBL/GenBank/DDBJ databases">
        <authorList>
            <person name="Kallberg Y."/>
            <person name="Tangrot J."/>
            <person name="Rosling A."/>
        </authorList>
    </citation>
    <scope>NUCLEOTIDE SEQUENCE</scope>
    <source>
        <strain evidence="2">IN212</strain>
    </source>
</reference>
<dbReference type="InterPro" id="IPR001245">
    <property type="entry name" value="Ser-Thr/Tyr_kinase_cat_dom"/>
</dbReference>
<dbReference type="PROSITE" id="PS50011">
    <property type="entry name" value="PROTEIN_KINASE_DOM"/>
    <property type="match status" value="1"/>
</dbReference>
<evidence type="ECO:0000313" key="3">
    <source>
        <dbReference type="Proteomes" id="UP000789396"/>
    </source>
</evidence>
<dbReference type="GO" id="GO:0004672">
    <property type="term" value="F:protein kinase activity"/>
    <property type="evidence" value="ECO:0007669"/>
    <property type="project" value="InterPro"/>
</dbReference>
<comment type="caution">
    <text evidence="2">The sequence shown here is derived from an EMBL/GenBank/DDBJ whole genome shotgun (WGS) entry which is preliminary data.</text>
</comment>
<name>A0A9N9HBA3_9GLOM</name>
<evidence type="ECO:0000259" key="1">
    <source>
        <dbReference type="PROSITE" id="PS50011"/>
    </source>
</evidence>
<dbReference type="GO" id="GO:0005524">
    <property type="term" value="F:ATP binding"/>
    <property type="evidence" value="ECO:0007669"/>
    <property type="project" value="InterPro"/>
</dbReference>
<accession>A0A9N9HBA3</accession>
<feature type="domain" description="Protein kinase" evidence="1">
    <location>
        <begin position="1"/>
        <end position="123"/>
    </location>
</feature>